<feature type="non-terminal residue" evidence="4">
    <location>
        <position position="1"/>
    </location>
</feature>
<dbReference type="PANTHER" id="PTHR24173:SF74">
    <property type="entry name" value="ANKYRIN REPEAT DOMAIN-CONTAINING PROTEIN 16"/>
    <property type="match status" value="1"/>
</dbReference>
<feature type="repeat" description="ANK" evidence="3">
    <location>
        <begin position="117"/>
        <end position="151"/>
    </location>
</feature>
<dbReference type="Pfam" id="PF00023">
    <property type="entry name" value="Ank"/>
    <property type="match status" value="1"/>
</dbReference>
<dbReference type="PANTHER" id="PTHR24173">
    <property type="entry name" value="ANKYRIN REPEAT CONTAINING"/>
    <property type="match status" value="1"/>
</dbReference>
<dbReference type="InterPro" id="IPR002110">
    <property type="entry name" value="Ankyrin_rpt"/>
</dbReference>
<dbReference type="Gene3D" id="1.25.40.20">
    <property type="entry name" value="Ankyrin repeat-containing domain"/>
    <property type="match status" value="2"/>
</dbReference>
<accession>A0A1B6DZP3</accession>
<dbReference type="Pfam" id="PF12796">
    <property type="entry name" value="Ank_2"/>
    <property type="match status" value="2"/>
</dbReference>
<feature type="repeat" description="ANK" evidence="3">
    <location>
        <begin position="262"/>
        <end position="294"/>
    </location>
</feature>
<feature type="repeat" description="ANK" evidence="3">
    <location>
        <begin position="295"/>
        <end position="328"/>
    </location>
</feature>
<keyword evidence="2 3" id="KW-0040">ANK repeat</keyword>
<dbReference type="AlphaFoldDB" id="A0A1B6DZP3"/>
<dbReference type="SMART" id="SM00248">
    <property type="entry name" value="ANK"/>
    <property type="match status" value="9"/>
</dbReference>
<dbReference type="PROSITE" id="PS50297">
    <property type="entry name" value="ANK_REP_REGION"/>
    <property type="match status" value="5"/>
</dbReference>
<name>A0A1B6DZP3_9HEMI</name>
<feature type="repeat" description="ANK" evidence="3">
    <location>
        <begin position="194"/>
        <end position="228"/>
    </location>
</feature>
<feature type="repeat" description="ANK" evidence="3">
    <location>
        <begin position="84"/>
        <end position="116"/>
    </location>
</feature>
<sequence>SCLRLTFSVHVNMCERGSVVAPPRHPEINSLSLAEEEEHLLASGYDPEYSVSSLHEAVRRCDVKAVQRLLDEGHDPNEPDWSSSGEPPILQAASAGYLTIVRILCKAGSDVNIRSVRGETALHLAVASRRNCALLVSTLLDAGCDTNIQENLQGQTALNSLVRNLTRCVETTQVLLDTFRKLAQKTNVNLWDHRKRTPLHKLAASGFNKINFLKILLECEADPSLQNDRGETALHEALERDWPEGAVTLVCAGTDLTKATAYRETALHVAARKNRPGVVSVLIEHKAPLNAKDLSGNTALHLAASRGYSDVVQQLLACSEIEVNAPNKEGLTPLHVAVESGFITVVKMCLENKTCDLLAKTKFNQTSLDLAQQEYRRRSQPEMLLILTQELQQREISK</sequence>
<protein>
    <submittedName>
        <fullName evidence="4">Uncharacterized protein</fullName>
    </submittedName>
</protein>
<evidence type="ECO:0000313" key="4">
    <source>
        <dbReference type="EMBL" id="JAS31119.1"/>
    </source>
</evidence>
<organism evidence="4">
    <name type="scientific">Clastoptera arizonana</name>
    <name type="common">Arizona spittle bug</name>
    <dbReference type="NCBI Taxonomy" id="38151"/>
    <lineage>
        <taxon>Eukaryota</taxon>
        <taxon>Metazoa</taxon>
        <taxon>Ecdysozoa</taxon>
        <taxon>Arthropoda</taxon>
        <taxon>Hexapoda</taxon>
        <taxon>Insecta</taxon>
        <taxon>Pterygota</taxon>
        <taxon>Neoptera</taxon>
        <taxon>Paraneoptera</taxon>
        <taxon>Hemiptera</taxon>
        <taxon>Auchenorrhyncha</taxon>
        <taxon>Cercopoidea</taxon>
        <taxon>Clastopteridae</taxon>
        <taxon>Clastoptera</taxon>
    </lineage>
</organism>
<dbReference type="InterPro" id="IPR036770">
    <property type="entry name" value="Ankyrin_rpt-contain_sf"/>
</dbReference>
<dbReference type="Pfam" id="PF13606">
    <property type="entry name" value="Ank_3"/>
    <property type="match status" value="1"/>
</dbReference>
<gene>
    <name evidence="4" type="ORF">g.12310</name>
</gene>
<proteinExistence type="predicted"/>
<dbReference type="PROSITE" id="PS50088">
    <property type="entry name" value="ANK_REPEAT"/>
    <property type="match status" value="6"/>
</dbReference>
<evidence type="ECO:0000256" key="1">
    <source>
        <dbReference type="ARBA" id="ARBA00022737"/>
    </source>
</evidence>
<dbReference type="SUPFAM" id="SSF48403">
    <property type="entry name" value="Ankyrin repeat"/>
    <property type="match status" value="1"/>
</dbReference>
<keyword evidence="1" id="KW-0677">Repeat</keyword>
<reference evidence="4" key="1">
    <citation type="submission" date="2015-12" db="EMBL/GenBank/DDBJ databases">
        <title>De novo transcriptome assembly of four potential Pierce s Disease insect vectors from Arizona vineyards.</title>
        <authorList>
            <person name="Tassone E.E."/>
        </authorList>
    </citation>
    <scope>NUCLEOTIDE SEQUENCE</scope>
</reference>
<evidence type="ECO:0000256" key="2">
    <source>
        <dbReference type="ARBA" id="ARBA00023043"/>
    </source>
</evidence>
<dbReference type="EMBL" id="GEDC01006179">
    <property type="protein sequence ID" value="JAS31119.1"/>
    <property type="molecule type" value="Transcribed_RNA"/>
</dbReference>
<feature type="repeat" description="ANK" evidence="3">
    <location>
        <begin position="329"/>
        <end position="352"/>
    </location>
</feature>
<evidence type="ECO:0000256" key="3">
    <source>
        <dbReference type="PROSITE-ProRule" id="PRU00023"/>
    </source>
</evidence>